<organism evidence="1 2">
    <name type="scientific">Dryococelus australis</name>
    <dbReference type="NCBI Taxonomy" id="614101"/>
    <lineage>
        <taxon>Eukaryota</taxon>
        <taxon>Metazoa</taxon>
        <taxon>Ecdysozoa</taxon>
        <taxon>Arthropoda</taxon>
        <taxon>Hexapoda</taxon>
        <taxon>Insecta</taxon>
        <taxon>Pterygota</taxon>
        <taxon>Neoptera</taxon>
        <taxon>Polyneoptera</taxon>
        <taxon>Phasmatodea</taxon>
        <taxon>Verophasmatodea</taxon>
        <taxon>Anareolatae</taxon>
        <taxon>Phasmatidae</taxon>
        <taxon>Eurycanthinae</taxon>
        <taxon>Dryococelus</taxon>
    </lineage>
</organism>
<evidence type="ECO:0000313" key="1">
    <source>
        <dbReference type="EMBL" id="KAJ8894642.1"/>
    </source>
</evidence>
<dbReference type="EMBL" id="JARBHB010000002">
    <property type="protein sequence ID" value="KAJ8894642.1"/>
    <property type="molecule type" value="Genomic_DNA"/>
</dbReference>
<keyword evidence="2" id="KW-1185">Reference proteome</keyword>
<dbReference type="Proteomes" id="UP001159363">
    <property type="component" value="Chromosome 2"/>
</dbReference>
<accession>A0ABQ9ID96</accession>
<reference evidence="1 2" key="1">
    <citation type="submission" date="2023-02" db="EMBL/GenBank/DDBJ databases">
        <title>LHISI_Scaffold_Assembly.</title>
        <authorList>
            <person name="Stuart O.P."/>
            <person name="Cleave R."/>
            <person name="Magrath M.J.L."/>
            <person name="Mikheyev A.S."/>
        </authorList>
    </citation>
    <scope>NUCLEOTIDE SEQUENCE [LARGE SCALE GENOMIC DNA]</scope>
    <source>
        <strain evidence="1">Daus_M_001</strain>
        <tissue evidence="1">Leg muscle</tissue>
    </source>
</reference>
<comment type="caution">
    <text evidence="1">The sequence shown here is derived from an EMBL/GenBank/DDBJ whole genome shotgun (WGS) entry which is preliminary data.</text>
</comment>
<name>A0ABQ9ID96_9NEOP</name>
<evidence type="ECO:0000313" key="2">
    <source>
        <dbReference type="Proteomes" id="UP001159363"/>
    </source>
</evidence>
<proteinExistence type="predicted"/>
<sequence length="201" mass="21810">MMFWQWYAKLYKTSLYPGNGVNMIGLALQGPPAPSVRLASGCRFPHVDGTTCLIVSLSPHHVDGTTCLIVSLSPHHVFSGIFCFPLLYHSVLAPYSPRFTLIGSQDLEVKSRPNISTPLPDMIGTHDSEFQRSSERACEDHLHDLESSLPLLAATRALAAPHQVSPLPPLQPRAATIGSVNLLLPLQVPAYLSALTIPAVE</sequence>
<gene>
    <name evidence="1" type="ORF">PR048_007306</name>
</gene>
<protein>
    <submittedName>
        <fullName evidence="1">Uncharacterized protein</fullName>
    </submittedName>
</protein>